<protein>
    <submittedName>
        <fullName evidence="1">Competence protein ComFB</fullName>
    </submittedName>
</protein>
<evidence type="ECO:0000313" key="2">
    <source>
        <dbReference type="Proteomes" id="UP000482487"/>
    </source>
</evidence>
<sequence>MDYAALGLDFHSIRNRNETRVINLLPGVLAEFPNVCPTRTDIEDIYALTLNKLPARYVQAVSLVIQEPVSDEMIREMLRDAVRTVRARPNC</sequence>
<dbReference type="Proteomes" id="UP000482487">
    <property type="component" value="Unassembled WGS sequence"/>
</dbReference>
<dbReference type="Pfam" id="PF10719">
    <property type="entry name" value="ComFB"/>
    <property type="match status" value="1"/>
</dbReference>
<dbReference type="InterPro" id="IPR019657">
    <property type="entry name" value="ComFB"/>
</dbReference>
<evidence type="ECO:0000313" key="1">
    <source>
        <dbReference type="EMBL" id="MYL83574.1"/>
    </source>
</evidence>
<dbReference type="AlphaFoldDB" id="A0A7C9MVG9"/>
<name>A0A7C9MVG9_9BACT</name>
<proteinExistence type="predicted"/>
<keyword evidence="2" id="KW-1185">Reference proteome</keyword>
<organism evidence="1 2">
    <name type="scientific">Solidesulfovibrio aerotolerans</name>
    <dbReference type="NCBI Taxonomy" id="295255"/>
    <lineage>
        <taxon>Bacteria</taxon>
        <taxon>Pseudomonadati</taxon>
        <taxon>Thermodesulfobacteriota</taxon>
        <taxon>Desulfovibrionia</taxon>
        <taxon>Desulfovibrionales</taxon>
        <taxon>Desulfovibrionaceae</taxon>
        <taxon>Solidesulfovibrio</taxon>
    </lineage>
</organism>
<reference evidence="1 2" key="1">
    <citation type="submission" date="2020-01" db="EMBL/GenBank/DDBJ databases">
        <title>Genome sequence of Desulfovibrio aerotolerans DSM 16695(T).</title>
        <authorList>
            <person name="Karnachuk O."/>
            <person name="Avakyan M."/>
            <person name="Mardanov A."/>
            <person name="Kadnikov V."/>
            <person name="Ravin N."/>
        </authorList>
    </citation>
    <scope>NUCLEOTIDE SEQUENCE [LARGE SCALE GENOMIC DNA]</scope>
    <source>
        <strain evidence="1 2">DSM 16695</strain>
    </source>
</reference>
<accession>A0A7C9MVG9</accession>
<dbReference type="OrthoDB" id="5459706at2"/>
<dbReference type="EMBL" id="WVUD01000016">
    <property type="protein sequence ID" value="MYL83574.1"/>
    <property type="molecule type" value="Genomic_DNA"/>
</dbReference>
<gene>
    <name evidence="1" type="ORF">GTA51_10605</name>
</gene>
<dbReference type="RefSeq" id="WP_160960939.1">
    <property type="nucleotide sequence ID" value="NZ_WVUD01000016.1"/>
</dbReference>
<comment type="caution">
    <text evidence="1">The sequence shown here is derived from an EMBL/GenBank/DDBJ whole genome shotgun (WGS) entry which is preliminary data.</text>
</comment>